<evidence type="ECO:0000313" key="3">
    <source>
        <dbReference type="Proteomes" id="UP000199559"/>
    </source>
</evidence>
<evidence type="ECO:0000256" key="1">
    <source>
        <dbReference type="SAM" id="Phobius"/>
    </source>
</evidence>
<sequence>MSQELPKNNDNKSEEVDLLVFFNLIGNAFGKVYSFFERIFKTIYKLIIALLLHLFKSAKWYAIGIIVSFAIGYGLDSLKEKNYGANMFINTNFNSTRQVYENMRNLNQLAAIDHDSKEIARQLKISEEEASKIKNFYIEPDIDQNTQMEMYVAYRSGLDSVSRVESTFKDYLEGLNSYSFKSHKIGVLATDKNVYKSLKNNFVSFLRKNPYLDSLKQINSVNINAKIKDITGQIQKLDSLKNSYLAIRIKESDKSVSDNGGSGTNFYMGNSQPNELLVDESNLTTLLFNLTQQKTNLENNLDLNRNIIDVVSDFPPSGYDVSQWTDYFKFTFPIIAFILIFLVIMFINLSRFLKSQS</sequence>
<name>A0A1I3JNN6_9FLAO</name>
<dbReference type="EMBL" id="FORM01000001">
    <property type="protein sequence ID" value="SFI61515.1"/>
    <property type="molecule type" value="Genomic_DNA"/>
</dbReference>
<feature type="transmembrane region" description="Helical" evidence="1">
    <location>
        <begin position="330"/>
        <end position="349"/>
    </location>
</feature>
<proteinExistence type="predicted"/>
<keyword evidence="3" id="KW-1185">Reference proteome</keyword>
<organism evidence="2 3">
    <name type="scientific">Olleya namhaensis</name>
    <dbReference type="NCBI Taxonomy" id="1144750"/>
    <lineage>
        <taxon>Bacteria</taxon>
        <taxon>Pseudomonadati</taxon>
        <taxon>Bacteroidota</taxon>
        <taxon>Flavobacteriia</taxon>
        <taxon>Flavobacteriales</taxon>
        <taxon>Flavobacteriaceae</taxon>
    </lineage>
</organism>
<dbReference type="AlphaFoldDB" id="A0A1I3JNN6"/>
<dbReference type="Proteomes" id="UP000199559">
    <property type="component" value="Unassembled WGS sequence"/>
</dbReference>
<accession>A0A1I3JNN6</accession>
<reference evidence="3" key="1">
    <citation type="submission" date="2016-10" db="EMBL/GenBank/DDBJ databases">
        <authorList>
            <person name="Varghese N."/>
            <person name="Submissions S."/>
        </authorList>
    </citation>
    <scope>NUCLEOTIDE SEQUENCE [LARGE SCALE GENOMIC DNA]</scope>
    <source>
        <strain evidence="3">DSM 28881</strain>
    </source>
</reference>
<feature type="transmembrane region" description="Helical" evidence="1">
    <location>
        <begin position="18"/>
        <end position="36"/>
    </location>
</feature>
<protein>
    <recommendedName>
        <fullName evidence="4">Chain length determinant protein</fullName>
    </recommendedName>
</protein>
<keyword evidence="1" id="KW-0472">Membrane</keyword>
<gene>
    <name evidence="2" type="ORF">SAMN05443431_101472</name>
</gene>
<keyword evidence="1" id="KW-1133">Transmembrane helix</keyword>
<keyword evidence="1" id="KW-0812">Transmembrane</keyword>
<dbReference type="RefSeq" id="WP_090837136.1">
    <property type="nucleotide sequence ID" value="NZ_FORM01000001.1"/>
</dbReference>
<evidence type="ECO:0008006" key="4">
    <source>
        <dbReference type="Google" id="ProtNLM"/>
    </source>
</evidence>
<dbReference type="STRING" id="1144750.SAMN05443431_101472"/>
<feature type="transmembrane region" description="Helical" evidence="1">
    <location>
        <begin position="57"/>
        <end position="75"/>
    </location>
</feature>
<evidence type="ECO:0000313" key="2">
    <source>
        <dbReference type="EMBL" id="SFI61515.1"/>
    </source>
</evidence>